<evidence type="ECO:0000313" key="1">
    <source>
        <dbReference type="EMBL" id="CAB4141050.1"/>
    </source>
</evidence>
<sequence>MSNPNFDDIVTTTLQRRSKKLADNISRNQGLLYRMRQKGTIRPFPGGRTIVEEIEYQENSTYRRYAGYDLLNINPSVTYTSAEFDIRQAAVAVSISGLEQLQNAGEDAVIELLPARIKTAEKSLANGVYADMYSDGTADFGRQIGGLQLLVADNPATGTVGGINRATTGNAYWRNQFISLSTEGLGTPASTNIQTAMNRLWILCTRQNDTPDIIMAGNTFYRLYEESLQTLQRVTTSKMADAGFEAIKYKGADVVLDGGQGGACPDQRMYFLNTDYIFFRPHAKRNFVALEQRMSYNQDAMVKLLAFAGNMTMSNASLQGVLRP</sequence>
<evidence type="ECO:0008006" key="2">
    <source>
        <dbReference type="Google" id="ProtNLM"/>
    </source>
</evidence>
<accession>A0A6J5M7F8</accession>
<reference evidence="1" key="1">
    <citation type="submission" date="2020-04" db="EMBL/GenBank/DDBJ databases">
        <authorList>
            <person name="Chiriac C."/>
            <person name="Salcher M."/>
            <person name="Ghai R."/>
            <person name="Kavagutti S V."/>
        </authorList>
    </citation>
    <scope>NUCLEOTIDE SEQUENCE</scope>
</reference>
<dbReference type="InterPro" id="IPR049718">
    <property type="entry name" value="AKO59007-like"/>
</dbReference>
<proteinExistence type="predicted"/>
<gene>
    <name evidence="1" type="ORF">UFOVP413_20</name>
</gene>
<dbReference type="EMBL" id="LR796386">
    <property type="protein sequence ID" value="CAB4141050.1"/>
    <property type="molecule type" value="Genomic_DNA"/>
</dbReference>
<protein>
    <recommendedName>
        <fullName evidence="2">Phage major capsid protein</fullName>
    </recommendedName>
</protein>
<organism evidence="1">
    <name type="scientific">uncultured Caudovirales phage</name>
    <dbReference type="NCBI Taxonomy" id="2100421"/>
    <lineage>
        <taxon>Viruses</taxon>
        <taxon>Duplodnaviria</taxon>
        <taxon>Heunggongvirae</taxon>
        <taxon>Uroviricota</taxon>
        <taxon>Caudoviricetes</taxon>
        <taxon>Peduoviridae</taxon>
        <taxon>Maltschvirus</taxon>
        <taxon>Maltschvirus maltsch</taxon>
    </lineage>
</organism>
<name>A0A6J5M7F8_9CAUD</name>
<dbReference type="NCBIfam" id="NF033394">
    <property type="entry name" value="capsid_maj_Podo"/>
    <property type="match status" value="1"/>
</dbReference>